<evidence type="ECO:0000259" key="6">
    <source>
        <dbReference type="Pfam" id="PF00082"/>
    </source>
</evidence>
<evidence type="ECO:0000256" key="2">
    <source>
        <dbReference type="ARBA" id="ARBA00022670"/>
    </source>
</evidence>
<dbReference type="PROSITE" id="PS00138">
    <property type="entry name" value="SUBTILASE_SER"/>
    <property type="match status" value="1"/>
</dbReference>
<evidence type="ECO:0000313" key="9">
    <source>
        <dbReference type="Proteomes" id="UP000095552"/>
    </source>
</evidence>
<dbReference type="PIRSF" id="PIRSF037903">
    <property type="entry name" value="Subtilisin_rel_GFO_2223"/>
    <property type="match status" value="1"/>
</dbReference>
<accession>A0A1E5SZU8</accession>
<dbReference type="Pfam" id="PF00082">
    <property type="entry name" value="Peptidase_S8"/>
    <property type="match status" value="1"/>
</dbReference>
<keyword evidence="2 5" id="KW-0645">Protease</keyword>
<dbReference type="Pfam" id="PF18962">
    <property type="entry name" value="Por_Secre_tail"/>
    <property type="match status" value="1"/>
</dbReference>
<keyword evidence="9" id="KW-1185">Reference proteome</keyword>
<dbReference type="Gene3D" id="3.40.50.200">
    <property type="entry name" value="Peptidase S8/S53 domain"/>
    <property type="match status" value="1"/>
</dbReference>
<protein>
    <recommendedName>
        <fullName evidence="10">Peptidase S8/S53 domain-containing protein</fullName>
    </recommendedName>
</protein>
<dbReference type="InterPro" id="IPR023828">
    <property type="entry name" value="Peptidase_S8_Ser-AS"/>
</dbReference>
<evidence type="ECO:0000313" key="8">
    <source>
        <dbReference type="EMBL" id="OEK04635.1"/>
    </source>
</evidence>
<dbReference type="NCBIfam" id="TIGR04183">
    <property type="entry name" value="Por_Secre_tail"/>
    <property type="match status" value="1"/>
</dbReference>
<dbReference type="AlphaFoldDB" id="A0A1E5SZU8"/>
<feature type="domain" description="Secretion system C-terminal sorting" evidence="7">
    <location>
        <begin position="433"/>
        <end position="509"/>
    </location>
</feature>
<comment type="caution">
    <text evidence="8">The sequence shown here is derived from an EMBL/GenBank/DDBJ whole genome shotgun (WGS) entry which is preliminary data.</text>
</comment>
<dbReference type="PANTHER" id="PTHR43806:SF67">
    <property type="entry name" value="EGF-LIKE DOMAIN-CONTAINING PROTEIN"/>
    <property type="match status" value="1"/>
</dbReference>
<keyword evidence="4 5" id="KW-0720">Serine protease</keyword>
<sequence length="512" mass="55455">MVFFTDKANTNYSTNRPLEFLSQRAIDRRLKHNAAITSQDFPVNSSYVDQVGALGIETYYTSRWMNALLVQMEAVDVNNVMSLPFVESVEFVSPAAILSPPGEIEQTDDSPLPPPRVETLQYQMLGIDQMHTEGYMGSDVFVAIFDSGFNNYDNNPAFAHILAENRFIHTFNYVDNSIDVGNRFDHGLNVLSVLGADGEMIGAVPKASFMLAVTENEVSEYRIEEYNWLFAAEAADSIGVDIINTSLGYSEFDDASMDYTVSQMDGQTAVITRAANIAASKGILLVNSSGNQRNSPWGTITAPADSENVLAVGAINSIGVLAGFSSSGLGGGGTTKPDVVALGVNVEVTNPQGFLTVANGTSFSSPLVAGLATGLIEAFPEKTNIQLMDILRESGDRAKNPDDDYGFGIPLFERAVKIADESLIPIEEGIIAYPNPTDLPYFTLSFGEPFIGEEVGIEIYNSEGAKVEVYRIVPSLFNNKQEIDLSSIRPGLLVLRLTSSLGVITKKIIKRG</sequence>
<feature type="active site" description="Charge relay system" evidence="5">
    <location>
        <position position="362"/>
    </location>
</feature>
<organism evidence="8 9">
    <name type="scientific">Roseivirga misakiensis</name>
    <dbReference type="NCBI Taxonomy" id="1563681"/>
    <lineage>
        <taxon>Bacteria</taxon>
        <taxon>Pseudomonadati</taxon>
        <taxon>Bacteroidota</taxon>
        <taxon>Cytophagia</taxon>
        <taxon>Cytophagales</taxon>
        <taxon>Roseivirgaceae</taxon>
        <taxon>Roseivirga</taxon>
    </lineage>
</organism>
<dbReference type="InterPro" id="IPR050131">
    <property type="entry name" value="Peptidase_S8_subtilisin-like"/>
</dbReference>
<dbReference type="PANTHER" id="PTHR43806">
    <property type="entry name" value="PEPTIDASE S8"/>
    <property type="match status" value="1"/>
</dbReference>
<dbReference type="InterPro" id="IPR026444">
    <property type="entry name" value="Secre_tail"/>
</dbReference>
<keyword evidence="3 5" id="KW-0378">Hydrolase</keyword>
<dbReference type="GO" id="GO:0006508">
    <property type="term" value="P:proteolysis"/>
    <property type="evidence" value="ECO:0007669"/>
    <property type="project" value="UniProtKB-KW"/>
</dbReference>
<feature type="active site" description="Charge relay system" evidence="5">
    <location>
        <position position="146"/>
    </location>
</feature>
<dbReference type="GO" id="GO:0004252">
    <property type="term" value="F:serine-type endopeptidase activity"/>
    <property type="evidence" value="ECO:0007669"/>
    <property type="project" value="UniProtKB-UniRule"/>
</dbReference>
<dbReference type="STRING" id="1563681.BFP71_14360"/>
<reference evidence="8 9" key="1">
    <citation type="submission" date="2016-08" db="EMBL/GenBank/DDBJ databases">
        <title>Draft genome of Fabibacter sp. strain SK-8.</title>
        <authorList>
            <person name="Wong S.-K."/>
            <person name="Hamasaki K."/>
            <person name="Yoshizawa S."/>
        </authorList>
    </citation>
    <scope>NUCLEOTIDE SEQUENCE [LARGE SCALE GENOMIC DNA]</scope>
    <source>
        <strain evidence="8 9">SK-8</strain>
    </source>
</reference>
<dbReference type="PROSITE" id="PS51892">
    <property type="entry name" value="SUBTILASE"/>
    <property type="match status" value="1"/>
</dbReference>
<dbReference type="Proteomes" id="UP000095552">
    <property type="component" value="Unassembled WGS sequence"/>
</dbReference>
<dbReference type="InterPro" id="IPR036852">
    <property type="entry name" value="Peptidase_S8/S53_dom_sf"/>
</dbReference>
<evidence type="ECO:0008006" key="10">
    <source>
        <dbReference type="Google" id="ProtNLM"/>
    </source>
</evidence>
<comment type="similarity">
    <text evidence="1 5">Belongs to the peptidase S8 family.</text>
</comment>
<feature type="active site" description="Charge relay system" evidence="5">
    <location>
        <position position="186"/>
    </location>
</feature>
<evidence type="ECO:0000259" key="7">
    <source>
        <dbReference type="Pfam" id="PF18962"/>
    </source>
</evidence>
<gene>
    <name evidence="8" type="ORF">BFP71_14360</name>
</gene>
<proteinExistence type="inferred from homology"/>
<evidence type="ECO:0000256" key="3">
    <source>
        <dbReference type="ARBA" id="ARBA00022801"/>
    </source>
</evidence>
<evidence type="ECO:0000256" key="1">
    <source>
        <dbReference type="ARBA" id="ARBA00011073"/>
    </source>
</evidence>
<dbReference type="InterPro" id="IPR017317">
    <property type="entry name" value="Pept_S8_subtilisin_bacteroid-2"/>
</dbReference>
<name>A0A1E5SZU8_9BACT</name>
<evidence type="ECO:0000256" key="4">
    <source>
        <dbReference type="ARBA" id="ARBA00022825"/>
    </source>
</evidence>
<feature type="domain" description="Peptidase S8/S53" evidence="6">
    <location>
        <begin position="137"/>
        <end position="408"/>
    </location>
</feature>
<dbReference type="InterPro" id="IPR000209">
    <property type="entry name" value="Peptidase_S8/S53_dom"/>
</dbReference>
<dbReference type="EMBL" id="MDGQ01000005">
    <property type="protein sequence ID" value="OEK04635.1"/>
    <property type="molecule type" value="Genomic_DNA"/>
</dbReference>
<evidence type="ECO:0000256" key="5">
    <source>
        <dbReference type="PROSITE-ProRule" id="PRU01240"/>
    </source>
</evidence>
<dbReference type="SUPFAM" id="SSF52743">
    <property type="entry name" value="Subtilisin-like"/>
    <property type="match status" value="1"/>
</dbReference>